<protein>
    <submittedName>
        <fullName evidence="6">DEBR0S2_18228g1_1</fullName>
    </submittedName>
</protein>
<reference evidence="6 7" key="1">
    <citation type="submission" date="2019-07" db="EMBL/GenBank/DDBJ databases">
        <authorList>
            <person name="Friedrich A."/>
            <person name="Schacherer J."/>
        </authorList>
    </citation>
    <scope>NUCLEOTIDE SEQUENCE [LARGE SCALE GENOMIC DNA]</scope>
</reference>
<dbReference type="GO" id="GO:0010181">
    <property type="term" value="F:FMN binding"/>
    <property type="evidence" value="ECO:0007669"/>
    <property type="project" value="InterPro"/>
</dbReference>
<comment type="function">
    <text evidence="3">Flavodoxin-like protein (FLP) that plays a role in cell wall integrity, oxidative stress protection and virulence. FLPs act as NAD(P)H quinone oxidoreductases. Reduces ubiquinone (coenzyme Q), enabling it to serve as an antioxidant in the membrane.</text>
</comment>
<proteinExistence type="inferred from homology"/>
<organism evidence="6 7">
    <name type="scientific">Dekkera bruxellensis</name>
    <name type="common">Brettanomyces custersii</name>
    <dbReference type="NCBI Taxonomy" id="5007"/>
    <lineage>
        <taxon>Eukaryota</taxon>
        <taxon>Fungi</taxon>
        <taxon>Dikarya</taxon>
        <taxon>Ascomycota</taxon>
        <taxon>Saccharomycotina</taxon>
        <taxon>Pichiomycetes</taxon>
        <taxon>Pichiales</taxon>
        <taxon>Pichiaceae</taxon>
        <taxon>Brettanomyces</taxon>
    </lineage>
</organism>
<dbReference type="Pfam" id="PF03358">
    <property type="entry name" value="FMN_red"/>
    <property type="match status" value="1"/>
</dbReference>
<comment type="similarity">
    <text evidence="2">Belongs to the WrbA family.</text>
</comment>
<dbReference type="InterPro" id="IPR008254">
    <property type="entry name" value="Flavodoxin/NO_synth"/>
</dbReference>
<dbReference type="InterPro" id="IPR010089">
    <property type="entry name" value="Flavoprotein_WrbA-like"/>
</dbReference>
<feature type="domain" description="Flavodoxin-like" evidence="5">
    <location>
        <begin position="5"/>
        <end position="192"/>
    </location>
</feature>
<dbReference type="SUPFAM" id="SSF52218">
    <property type="entry name" value="Flavoproteins"/>
    <property type="match status" value="1"/>
</dbReference>
<keyword evidence="7" id="KW-1185">Reference proteome</keyword>
<dbReference type="PROSITE" id="PS50902">
    <property type="entry name" value="FLAVODOXIN_LIKE"/>
    <property type="match status" value="1"/>
</dbReference>
<evidence type="ECO:0000259" key="5">
    <source>
        <dbReference type="PROSITE" id="PS50902"/>
    </source>
</evidence>
<sequence length="198" mass="21494">MTKSVAIIIYTMYGHVGKLAESIKAGVESQNVSVKIFQVAETLPDGVLQKMHAAPKPDYATATIDTLKEYDAFLFGIPTRFGNFPAQWKTFWDRTGGLWASGGLYHKPFGVFVSTGTGGGTESTVMNSLSSFVHHSMVFVPLGYAKTFPEMNNLDEVRSGSPWGASTMSGPDGSRQPTPLELKVAKIQGTEFAKYLKS</sequence>
<dbReference type="FunFam" id="3.40.50.360:FF:000001">
    <property type="entry name" value="NAD(P)H dehydrogenase (Quinone) FQR1-like"/>
    <property type="match status" value="1"/>
</dbReference>
<name>A0A7D9CXW8_DEKBR</name>
<evidence type="ECO:0000256" key="2">
    <source>
        <dbReference type="ARBA" id="ARBA00006961"/>
    </source>
</evidence>
<dbReference type="PANTHER" id="PTHR30546">
    <property type="entry name" value="FLAVODOXIN-RELATED PROTEIN WRBA-RELATED"/>
    <property type="match status" value="1"/>
</dbReference>
<evidence type="ECO:0000313" key="6">
    <source>
        <dbReference type="EMBL" id="VUG17873.1"/>
    </source>
</evidence>
<evidence type="ECO:0000256" key="3">
    <source>
        <dbReference type="ARBA" id="ARBA00053955"/>
    </source>
</evidence>
<comment type="subcellular location">
    <subcellularLocation>
        <location evidence="1">Cell membrane</location>
        <topology evidence="1">Peripheral membrane protein</topology>
    </subcellularLocation>
</comment>
<dbReference type="NCBIfam" id="TIGR01755">
    <property type="entry name" value="flav_wrbA"/>
    <property type="match status" value="1"/>
</dbReference>
<dbReference type="GO" id="GO:0034599">
    <property type="term" value="P:cellular response to oxidative stress"/>
    <property type="evidence" value="ECO:0007669"/>
    <property type="project" value="UniProtKB-ARBA"/>
</dbReference>
<dbReference type="InterPro" id="IPR029039">
    <property type="entry name" value="Flavoprotein-like_sf"/>
</dbReference>
<dbReference type="Gene3D" id="3.40.50.360">
    <property type="match status" value="1"/>
</dbReference>
<evidence type="ECO:0000256" key="4">
    <source>
        <dbReference type="SAM" id="MobiDB-lite"/>
    </source>
</evidence>
<dbReference type="InterPro" id="IPR005025">
    <property type="entry name" value="FMN_Rdtase-like_dom"/>
</dbReference>
<feature type="region of interest" description="Disordered" evidence="4">
    <location>
        <begin position="159"/>
        <end position="178"/>
    </location>
</feature>
<dbReference type="Proteomes" id="UP000478008">
    <property type="component" value="Unassembled WGS sequence"/>
</dbReference>
<evidence type="ECO:0000256" key="1">
    <source>
        <dbReference type="ARBA" id="ARBA00004202"/>
    </source>
</evidence>
<dbReference type="PANTHER" id="PTHR30546:SF23">
    <property type="entry name" value="FLAVOPROTEIN-LIKE PROTEIN YCP4-RELATED"/>
    <property type="match status" value="1"/>
</dbReference>
<evidence type="ECO:0000313" key="7">
    <source>
        <dbReference type="Proteomes" id="UP000478008"/>
    </source>
</evidence>
<dbReference type="GO" id="GO:0003955">
    <property type="term" value="F:NAD(P)H dehydrogenase (quinone) activity"/>
    <property type="evidence" value="ECO:0007669"/>
    <property type="project" value="InterPro"/>
</dbReference>
<dbReference type="NCBIfam" id="NF002999">
    <property type="entry name" value="PRK03767.1"/>
    <property type="match status" value="1"/>
</dbReference>
<dbReference type="EMBL" id="CABFWN010000002">
    <property type="protein sequence ID" value="VUG17873.1"/>
    <property type="molecule type" value="Genomic_DNA"/>
</dbReference>
<gene>
    <name evidence="6" type="primary">PST2</name>
    <name evidence="6" type="ORF">DEBR0S2_18228G</name>
</gene>
<dbReference type="AlphaFoldDB" id="A0A7D9CXW8"/>
<accession>A0A7D9CXW8</accession>
<dbReference type="GO" id="GO:0005886">
    <property type="term" value="C:plasma membrane"/>
    <property type="evidence" value="ECO:0007669"/>
    <property type="project" value="UniProtKB-SubCell"/>
</dbReference>